<proteinExistence type="predicted"/>
<reference evidence="1 2" key="1">
    <citation type="submission" date="2022-08" db="EMBL/GenBank/DDBJ databases">
        <title>Reclassification of Massilia species as members of the genera Telluria, Duganella, Pseudoduganella, Mokoshia gen. nov. and Zemynaea gen. nov. using orthogonal and non-orthogonal genome-based approaches.</title>
        <authorList>
            <person name="Bowman J.P."/>
        </authorList>
    </citation>
    <scope>NUCLEOTIDE SEQUENCE [LARGE SCALE GENOMIC DNA]</scope>
    <source>
        <strain evidence="1 2">JCM 31607</strain>
    </source>
</reference>
<protein>
    <submittedName>
        <fullName evidence="1">Uncharacterized protein</fullName>
    </submittedName>
</protein>
<name>A0ABT2BJM9_9BURK</name>
<evidence type="ECO:0000313" key="1">
    <source>
        <dbReference type="EMBL" id="MCS0608717.1"/>
    </source>
</evidence>
<dbReference type="Proteomes" id="UP001205861">
    <property type="component" value="Unassembled WGS sequence"/>
</dbReference>
<keyword evidence="2" id="KW-1185">Reference proteome</keyword>
<gene>
    <name evidence="1" type="ORF">NX773_11130</name>
</gene>
<evidence type="ECO:0000313" key="2">
    <source>
        <dbReference type="Proteomes" id="UP001205861"/>
    </source>
</evidence>
<accession>A0ABT2BJM9</accession>
<sequence length="149" mass="16782">MLTASIKQLVAAAMQSLQRSKTLAVMRRTLSPSALFVELRCARRIDALARRLTRMQGKIGRMSAHVLSQQAGAAVDADRSLRGMLADLKADLNGIRRDLALWYTRECRGRAGAMLRASIENLNRIAADTYLAADRLEWEIEEHDRRYGR</sequence>
<organism evidence="1 2">
    <name type="scientific">Massilia solisilvae</name>
    <dbReference type="NCBI Taxonomy" id="1811225"/>
    <lineage>
        <taxon>Bacteria</taxon>
        <taxon>Pseudomonadati</taxon>
        <taxon>Pseudomonadota</taxon>
        <taxon>Betaproteobacteria</taxon>
        <taxon>Burkholderiales</taxon>
        <taxon>Oxalobacteraceae</taxon>
        <taxon>Telluria group</taxon>
        <taxon>Massilia</taxon>
    </lineage>
</organism>
<dbReference type="RefSeq" id="WP_258822242.1">
    <property type="nucleotide sequence ID" value="NZ_JANUGV010000002.1"/>
</dbReference>
<dbReference type="EMBL" id="JANUGV010000002">
    <property type="protein sequence ID" value="MCS0608717.1"/>
    <property type="molecule type" value="Genomic_DNA"/>
</dbReference>
<comment type="caution">
    <text evidence="1">The sequence shown here is derived from an EMBL/GenBank/DDBJ whole genome shotgun (WGS) entry which is preliminary data.</text>
</comment>